<keyword evidence="2" id="KW-0677">Repeat</keyword>
<feature type="compositionally biased region" description="Low complexity" evidence="6">
    <location>
        <begin position="239"/>
        <end position="260"/>
    </location>
</feature>
<keyword evidence="1" id="KW-0479">Metal-binding</keyword>
<keyword evidence="8" id="KW-1185">Reference proteome</keyword>
<feature type="compositionally biased region" description="Low complexity" evidence="6">
    <location>
        <begin position="144"/>
        <end position="159"/>
    </location>
</feature>
<feature type="compositionally biased region" description="Basic and acidic residues" evidence="6">
    <location>
        <begin position="187"/>
        <end position="197"/>
    </location>
</feature>
<dbReference type="InterPro" id="IPR000058">
    <property type="entry name" value="Znf_AN1"/>
</dbReference>
<evidence type="ECO:0000256" key="1">
    <source>
        <dbReference type="ARBA" id="ARBA00022723"/>
    </source>
</evidence>
<evidence type="ECO:0000256" key="3">
    <source>
        <dbReference type="ARBA" id="ARBA00022771"/>
    </source>
</evidence>
<feature type="region of interest" description="Disordered" evidence="6">
    <location>
        <begin position="144"/>
        <end position="282"/>
    </location>
</feature>
<dbReference type="SMART" id="SM00154">
    <property type="entry name" value="ZnF_AN1"/>
    <property type="match status" value="2"/>
</dbReference>
<dbReference type="InterPro" id="IPR003903">
    <property type="entry name" value="UIM_dom"/>
</dbReference>
<evidence type="ECO:0000313" key="9">
    <source>
        <dbReference type="RefSeq" id="XP_013403635.1"/>
    </source>
</evidence>
<evidence type="ECO:0000256" key="5">
    <source>
        <dbReference type="PROSITE-ProRule" id="PRU00449"/>
    </source>
</evidence>
<dbReference type="PROSITE" id="PS51039">
    <property type="entry name" value="ZF_AN1"/>
    <property type="match status" value="2"/>
</dbReference>
<dbReference type="SMART" id="SM00726">
    <property type="entry name" value="UIM"/>
    <property type="match status" value="2"/>
</dbReference>
<dbReference type="PROSITE" id="PS50330">
    <property type="entry name" value="UIM"/>
    <property type="match status" value="1"/>
</dbReference>
<dbReference type="GO" id="GO:0005783">
    <property type="term" value="C:endoplasmic reticulum"/>
    <property type="evidence" value="ECO:0007669"/>
    <property type="project" value="TreeGrafter"/>
</dbReference>
<evidence type="ECO:0000313" key="8">
    <source>
        <dbReference type="Proteomes" id="UP000085678"/>
    </source>
</evidence>
<dbReference type="PANTHER" id="PTHR14677">
    <property type="entry name" value="ARSENITE INDUCUBLE RNA ASSOCIATED PROTEIN AIP-1-RELATED"/>
    <property type="match status" value="1"/>
</dbReference>
<accession>A0A1S3IZL5</accession>
<feature type="domain" description="AN1-type" evidence="7">
    <location>
        <begin position="4"/>
        <end position="52"/>
    </location>
</feature>
<evidence type="ECO:0000256" key="6">
    <source>
        <dbReference type="SAM" id="MobiDB-lite"/>
    </source>
</evidence>
<dbReference type="Pfam" id="PF01428">
    <property type="entry name" value="zf-AN1"/>
    <property type="match status" value="2"/>
</dbReference>
<dbReference type="PANTHER" id="PTHR14677:SF20">
    <property type="entry name" value="ZINC FINGER AN1-TYPE CONTAINING 2A-RELATED"/>
    <property type="match status" value="1"/>
</dbReference>
<protein>
    <submittedName>
        <fullName evidence="9">AN1-type zinc finger protein 2A isoform X1</fullName>
    </submittedName>
</protein>
<dbReference type="Pfam" id="PF02809">
    <property type="entry name" value="UIM"/>
    <property type="match status" value="2"/>
</dbReference>
<dbReference type="OMA" id="DESKHNR"/>
<gene>
    <name evidence="9" type="primary">LOC106168920</name>
</gene>
<dbReference type="GO" id="GO:0043161">
    <property type="term" value="P:proteasome-mediated ubiquitin-dependent protein catabolic process"/>
    <property type="evidence" value="ECO:0007669"/>
    <property type="project" value="TreeGrafter"/>
</dbReference>
<keyword evidence="3 5" id="KW-0863">Zinc-finger</keyword>
<proteinExistence type="predicted"/>
<evidence type="ECO:0000256" key="4">
    <source>
        <dbReference type="ARBA" id="ARBA00022833"/>
    </source>
</evidence>
<evidence type="ECO:0000259" key="7">
    <source>
        <dbReference type="PROSITE" id="PS51039"/>
    </source>
</evidence>
<dbReference type="FunCoup" id="A0A1S3IZL5">
    <property type="interactions" value="1812"/>
</dbReference>
<sequence>MELPHLGQQCSESFCKQLDFLPLKCDACQKIFCKDHFQYQHHNCPESFKKDNQVPVCPLCNKPIPVDRGELPDIKVGQHIDTDCQSDPAKARRGQVYQNRCSKKGCKTRELVPVVCEKCHKNFCFKHRHETDHKCQGFEGTGRGMSRAGAAAMARNTTSSSQSSKPGGNKSTSNSRPQQSLLSNMGRDLDRERRERAAQGQGATSAQAVQGAMSEDEALARAIALSMADSQQQPPPPQNQHMTQQEQEDLALAQAIAASEQDARRQNRRTQDSSNKSSCSLS</sequence>
<keyword evidence="4" id="KW-0862">Zinc</keyword>
<dbReference type="KEGG" id="lak:106168920"/>
<dbReference type="Pfam" id="PF25403">
    <property type="entry name" value="zf-C2H2_ZFAND2"/>
    <property type="match status" value="1"/>
</dbReference>
<dbReference type="OrthoDB" id="431929at2759"/>
<dbReference type="GO" id="GO:0008270">
    <property type="term" value="F:zinc ion binding"/>
    <property type="evidence" value="ECO:0007669"/>
    <property type="project" value="UniProtKB-KW"/>
</dbReference>
<dbReference type="AlphaFoldDB" id="A0A1S3IZL5"/>
<feature type="domain" description="AN1-type" evidence="7">
    <location>
        <begin position="95"/>
        <end position="143"/>
    </location>
</feature>
<feature type="compositionally biased region" description="Polar residues" evidence="6">
    <location>
        <begin position="160"/>
        <end position="183"/>
    </location>
</feature>
<dbReference type="Gene3D" id="4.10.1110.10">
    <property type="entry name" value="AN1-like Zinc finger"/>
    <property type="match status" value="2"/>
</dbReference>
<dbReference type="GO" id="GO:0045047">
    <property type="term" value="P:protein targeting to ER"/>
    <property type="evidence" value="ECO:0007669"/>
    <property type="project" value="TreeGrafter"/>
</dbReference>
<dbReference type="GeneID" id="106168920"/>
<feature type="compositionally biased region" description="Low complexity" evidence="6">
    <location>
        <begin position="198"/>
        <end position="212"/>
    </location>
</feature>
<dbReference type="STRING" id="7574.A0A1S3IZL5"/>
<feature type="compositionally biased region" description="Polar residues" evidence="6">
    <location>
        <begin position="272"/>
        <end position="282"/>
    </location>
</feature>
<dbReference type="InterPro" id="IPR057357">
    <property type="entry name" value="Znf-C2H2_ZFAND2A/B"/>
</dbReference>
<dbReference type="Proteomes" id="UP000085678">
    <property type="component" value="Unplaced"/>
</dbReference>
<dbReference type="Gene3D" id="6.10.140.100">
    <property type="match status" value="1"/>
</dbReference>
<name>A0A1S3IZL5_LINAN</name>
<organism evidence="8 9">
    <name type="scientific">Lingula anatina</name>
    <name type="common">Brachiopod</name>
    <name type="synonym">Lingula unguis</name>
    <dbReference type="NCBI Taxonomy" id="7574"/>
    <lineage>
        <taxon>Eukaryota</taxon>
        <taxon>Metazoa</taxon>
        <taxon>Spiralia</taxon>
        <taxon>Lophotrochozoa</taxon>
        <taxon>Brachiopoda</taxon>
        <taxon>Linguliformea</taxon>
        <taxon>Lingulata</taxon>
        <taxon>Lingulida</taxon>
        <taxon>Linguloidea</taxon>
        <taxon>Lingulidae</taxon>
        <taxon>Lingula</taxon>
    </lineage>
</organism>
<feature type="compositionally biased region" description="Basic and acidic residues" evidence="6">
    <location>
        <begin position="261"/>
        <end position="271"/>
    </location>
</feature>
<dbReference type="InParanoid" id="A0A1S3IZL5"/>
<dbReference type="InterPro" id="IPR035896">
    <property type="entry name" value="AN1-like_Znf"/>
</dbReference>
<evidence type="ECO:0000256" key="2">
    <source>
        <dbReference type="ARBA" id="ARBA00022737"/>
    </source>
</evidence>
<reference evidence="9" key="1">
    <citation type="submission" date="2025-08" db="UniProtKB">
        <authorList>
            <consortium name="RefSeq"/>
        </authorList>
    </citation>
    <scope>IDENTIFICATION</scope>
    <source>
        <tissue evidence="9">Gonads</tissue>
    </source>
</reference>
<dbReference type="RefSeq" id="XP_013403635.1">
    <property type="nucleotide sequence ID" value="XM_013548181.1"/>
</dbReference>
<dbReference type="SUPFAM" id="SSF118310">
    <property type="entry name" value="AN1-like Zinc finger"/>
    <property type="match status" value="2"/>
</dbReference>